<protein>
    <submittedName>
        <fullName evidence="1">Uncharacterized protein</fullName>
    </submittedName>
</protein>
<organism evidence="1 2">
    <name type="scientific">Paraburkholderia aromaticivorans</name>
    <dbReference type="NCBI Taxonomy" id="2026199"/>
    <lineage>
        <taxon>Bacteria</taxon>
        <taxon>Pseudomonadati</taxon>
        <taxon>Pseudomonadota</taxon>
        <taxon>Betaproteobacteria</taxon>
        <taxon>Burkholderiales</taxon>
        <taxon>Burkholderiaceae</taxon>
        <taxon>Paraburkholderia</taxon>
    </lineage>
</organism>
<reference evidence="1 2" key="1">
    <citation type="submission" date="2017-08" db="EMBL/GenBank/DDBJ databases">
        <title>Identification and genetic characteristics of simultaneous BTEX- and naphthalene-degrading Paraburkholderia sp. BN5 isolated from petroleum-contaminated soil.</title>
        <authorList>
            <person name="Lee Y."/>
            <person name="Jeon C.O."/>
        </authorList>
    </citation>
    <scope>NUCLEOTIDE SEQUENCE [LARGE SCALE GENOMIC DNA]</scope>
    <source>
        <strain evidence="1 2">BN5</strain>
        <plasmid evidence="1 2">pBN1</plasmid>
    </source>
</reference>
<dbReference type="AlphaFoldDB" id="A0A248VXW3"/>
<evidence type="ECO:0000313" key="2">
    <source>
        <dbReference type="Proteomes" id="UP000215158"/>
    </source>
</evidence>
<accession>A0A248VXW3</accession>
<evidence type="ECO:0000313" key="1">
    <source>
        <dbReference type="EMBL" id="ASW03372.1"/>
    </source>
</evidence>
<dbReference type="KEGG" id="parb:CJU94_34875"/>
<dbReference type="Proteomes" id="UP000215158">
    <property type="component" value="Plasmid pBN1"/>
</dbReference>
<keyword evidence="1" id="KW-0614">Plasmid</keyword>
<proteinExistence type="predicted"/>
<dbReference type="EMBL" id="CP022991">
    <property type="protein sequence ID" value="ASW03372.1"/>
    <property type="molecule type" value="Genomic_DNA"/>
</dbReference>
<sequence>MQRLIQAPRGSPRAGHSEKLIEGQKRIGYEDSVQTIAQAFKLGPGTSGFGQFRAFCPRIWVESQIQFCMP</sequence>
<gene>
    <name evidence="1" type="ORF">CJU94_34875</name>
</gene>
<keyword evidence="2" id="KW-1185">Reference proteome</keyword>
<geneLocation type="plasmid" evidence="1 2">
    <name>pBN1</name>
</geneLocation>
<name>A0A248VXW3_9BURK</name>